<dbReference type="RefSeq" id="XP_028128563.1">
    <property type="nucleotide sequence ID" value="XM_028272762.1"/>
</dbReference>
<accession>A0A6P7F3Y8</accession>
<dbReference type="SUPFAM" id="SSF103473">
    <property type="entry name" value="MFS general substrate transporter"/>
    <property type="match status" value="1"/>
</dbReference>
<organism evidence="11">
    <name type="scientific">Diabrotica virgifera virgifera</name>
    <name type="common">western corn rootworm</name>
    <dbReference type="NCBI Taxonomy" id="50390"/>
    <lineage>
        <taxon>Eukaryota</taxon>
        <taxon>Metazoa</taxon>
        <taxon>Ecdysozoa</taxon>
        <taxon>Arthropoda</taxon>
        <taxon>Hexapoda</taxon>
        <taxon>Insecta</taxon>
        <taxon>Pterygota</taxon>
        <taxon>Neoptera</taxon>
        <taxon>Endopterygota</taxon>
        <taxon>Coleoptera</taxon>
        <taxon>Polyphaga</taxon>
        <taxon>Cucujiformia</taxon>
        <taxon>Chrysomeloidea</taxon>
        <taxon>Chrysomelidae</taxon>
        <taxon>Galerucinae</taxon>
        <taxon>Diabroticina</taxon>
        <taxon>Diabroticites</taxon>
        <taxon>Diabrotica</taxon>
    </lineage>
</organism>
<dbReference type="InParanoid" id="A0A6P7F3Y8"/>
<dbReference type="InterPro" id="IPR003663">
    <property type="entry name" value="Sugar/inositol_transpt"/>
</dbReference>
<dbReference type="AlphaFoldDB" id="A0A6P7F3Y8"/>
<feature type="transmembrane region" description="Helical" evidence="9">
    <location>
        <begin position="155"/>
        <end position="176"/>
    </location>
</feature>
<feature type="transmembrane region" description="Helical" evidence="9">
    <location>
        <begin position="98"/>
        <end position="116"/>
    </location>
</feature>
<dbReference type="PROSITE" id="PS50850">
    <property type="entry name" value="MFS"/>
    <property type="match status" value="1"/>
</dbReference>
<dbReference type="InterPro" id="IPR005829">
    <property type="entry name" value="Sugar_transporter_CS"/>
</dbReference>
<dbReference type="InterPro" id="IPR050549">
    <property type="entry name" value="MFS_Trehalose_Transporter"/>
</dbReference>
<evidence type="ECO:0000259" key="10">
    <source>
        <dbReference type="PROSITE" id="PS50850"/>
    </source>
</evidence>
<feature type="transmembrane region" description="Helical" evidence="9">
    <location>
        <begin position="401"/>
        <end position="420"/>
    </location>
</feature>
<evidence type="ECO:0000256" key="1">
    <source>
        <dbReference type="ARBA" id="ARBA00004651"/>
    </source>
</evidence>
<evidence type="ECO:0000256" key="5">
    <source>
        <dbReference type="ARBA" id="ARBA00022692"/>
    </source>
</evidence>
<protein>
    <submittedName>
        <fullName evidence="11">Facilitated trehalose transporter Tret1-like</fullName>
    </submittedName>
</protein>
<dbReference type="FunFam" id="1.20.1250.20:FF:000218">
    <property type="entry name" value="facilitated trehalose transporter Tret1"/>
    <property type="match status" value="1"/>
</dbReference>
<proteinExistence type="predicted"/>
<comment type="subcellular location">
    <subcellularLocation>
        <location evidence="1">Cell membrane</location>
        <topology evidence="1">Multi-pass membrane protein</topology>
    </subcellularLocation>
</comment>
<keyword evidence="7 9" id="KW-0472">Membrane</keyword>
<evidence type="ECO:0000256" key="7">
    <source>
        <dbReference type="ARBA" id="ARBA00023136"/>
    </source>
</evidence>
<keyword evidence="3" id="KW-1003">Cell membrane</keyword>
<keyword evidence="2" id="KW-0813">Transport</keyword>
<evidence type="ECO:0000256" key="4">
    <source>
        <dbReference type="ARBA" id="ARBA00022597"/>
    </source>
</evidence>
<feature type="domain" description="Major facilitator superfamily (MFS) profile" evidence="10">
    <location>
        <begin position="24"/>
        <end position="455"/>
    </location>
</feature>
<dbReference type="GO" id="GO:0005886">
    <property type="term" value="C:plasma membrane"/>
    <property type="evidence" value="ECO:0007669"/>
    <property type="project" value="UniProtKB-SubCell"/>
</dbReference>
<keyword evidence="8" id="KW-0325">Glycoprotein</keyword>
<dbReference type="PROSITE" id="PS00216">
    <property type="entry name" value="SUGAR_TRANSPORT_1"/>
    <property type="match status" value="1"/>
</dbReference>
<feature type="transmembrane region" description="Helical" evidence="9">
    <location>
        <begin position="328"/>
        <end position="350"/>
    </location>
</feature>
<evidence type="ECO:0000313" key="11">
    <source>
        <dbReference type="RefSeq" id="XP_028128563.1"/>
    </source>
</evidence>
<dbReference type="PANTHER" id="PTHR48021:SF46">
    <property type="entry name" value="MAJOR FACILITATOR SUPERFAMILY (MFS) PROFILE DOMAIN-CONTAINING PROTEIN"/>
    <property type="match status" value="1"/>
</dbReference>
<evidence type="ECO:0000256" key="8">
    <source>
        <dbReference type="ARBA" id="ARBA00023180"/>
    </source>
</evidence>
<dbReference type="InterPro" id="IPR005828">
    <property type="entry name" value="MFS_sugar_transport-like"/>
</dbReference>
<evidence type="ECO:0000256" key="3">
    <source>
        <dbReference type="ARBA" id="ARBA00022475"/>
    </source>
</evidence>
<keyword evidence="4" id="KW-0762">Sugar transport</keyword>
<dbReference type="Pfam" id="PF00083">
    <property type="entry name" value="Sugar_tr"/>
    <property type="match status" value="1"/>
</dbReference>
<feature type="transmembrane region" description="Helical" evidence="9">
    <location>
        <begin position="362"/>
        <end position="389"/>
    </location>
</feature>
<keyword evidence="5 9" id="KW-0812">Transmembrane</keyword>
<reference evidence="11" key="1">
    <citation type="submission" date="2025-08" db="UniProtKB">
        <authorList>
            <consortium name="RefSeq"/>
        </authorList>
    </citation>
    <scope>IDENTIFICATION</scope>
    <source>
        <tissue evidence="11">Whole insect</tissue>
    </source>
</reference>
<feature type="transmembrane region" description="Helical" evidence="9">
    <location>
        <begin position="182"/>
        <end position="200"/>
    </location>
</feature>
<evidence type="ECO:0000256" key="6">
    <source>
        <dbReference type="ARBA" id="ARBA00022989"/>
    </source>
</evidence>
<dbReference type="PANTHER" id="PTHR48021">
    <property type="match status" value="1"/>
</dbReference>
<evidence type="ECO:0000256" key="9">
    <source>
        <dbReference type="SAM" id="Phobius"/>
    </source>
</evidence>
<dbReference type="Gene3D" id="1.20.1250.20">
    <property type="entry name" value="MFS general substrate transporter like domains"/>
    <property type="match status" value="1"/>
</dbReference>
<name>A0A6P7F3Y8_DIAVI</name>
<evidence type="ECO:0000256" key="2">
    <source>
        <dbReference type="ARBA" id="ARBA00022448"/>
    </source>
</evidence>
<keyword evidence="6 9" id="KW-1133">Transmembrane helix</keyword>
<dbReference type="GO" id="GO:0022857">
    <property type="term" value="F:transmembrane transporter activity"/>
    <property type="evidence" value="ECO:0007669"/>
    <property type="project" value="InterPro"/>
</dbReference>
<dbReference type="PRINTS" id="PR00171">
    <property type="entry name" value="SUGRTRNSPORT"/>
</dbReference>
<feature type="transmembrane region" description="Helical" evidence="9">
    <location>
        <begin position="426"/>
        <end position="451"/>
    </location>
</feature>
<feature type="transmembrane region" description="Helical" evidence="9">
    <location>
        <begin position="262"/>
        <end position="283"/>
    </location>
</feature>
<dbReference type="InterPro" id="IPR036259">
    <property type="entry name" value="MFS_trans_sf"/>
</dbReference>
<gene>
    <name evidence="11" type="primary">LOC114324868</name>
</gene>
<dbReference type="InterPro" id="IPR020846">
    <property type="entry name" value="MFS_dom"/>
</dbReference>
<feature type="transmembrane region" description="Helical" evidence="9">
    <location>
        <begin position="26"/>
        <end position="47"/>
    </location>
</feature>
<feature type="transmembrane region" description="Helical" evidence="9">
    <location>
        <begin position="303"/>
        <end position="321"/>
    </location>
</feature>
<sequence length="478" mass="53731">MGVLWTFNAFRLNKGNEDNEKEWPQALAIVIGCLAALTTGMLTSWSSPFLLKITKDKENYDISEHDASFFTIVHPAAMIVTCVIFSILCDTIGRKKTLLLITIPHLLSWVLAALAQNVYVFYASRICAGIGDGCMYAALPMYIGEVASPKVRGTWGNCMVSAMYLGEFLIHVIGCFLGVKETSYACIPLVGLFFVLFCFMPESPYYCVIKGKEDEAKQALKFLKRKHDIEEDYEMLKNDVKRQMSESGTWKDFFMIKSNRKALLSAIFLRSSQQLGGTTVFIMNTQFIFEKAKGGVSPEVSSMIYLGLCLILNIVVIIFVVERLGRRLCYILSLSLSAIPLLVLSVYFFIDQHVHDVDISFLNWIPIVAMISYLIFNSFGMAVIPTLMLGELFSTSVKSKAMTVLMIDFGLMIFVTNNILYALQSVIGLCGPFLFFAICNIISTFLSFFLVPETRGKTLEQIQQTLKKEVADKHEIKR</sequence>
<feature type="transmembrane region" description="Helical" evidence="9">
    <location>
        <begin position="67"/>
        <end position="89"/>
    </location>
</feature>